<sequence length="128" mass="14537">MHLVYIVFEVKKKKGNIIYILWKEIHDLVELGRGTLVIIRCWEGVACLLDPSVRLKATHGKKALYITMQDSLPYFVTCKGYNTADSSGPTQDYRAASSSSSSSYHFFRPVVIIHQTRCKLVNMILITV</sequence>
<dbReference type="Proteomes" id="UP001295469">
    <property type="component" value="Chromosome C04"/>
</dbReference>
<accession>A0A816K045</accession>
<dbReference type="AlphaFoldDB" id="A0A816K045"/>
<reference evidence="1" key="1">
    <citation type="submission" date="2021-01" db="EMBL/GenBank/DDBJ databases">
        <authorList>
            <consortium name="Genoscope - CEA"/>
            <person name="William W."/>
        </authorList>
    </citation>
    <scope>NUCLEOTIDE SEQUENCE</scope>
</reference>
<evidence type="ECO:0000313" key="1">
    <source>
        <dbReference type="EMBL" id="CAF1873962.1"/>
    </source>
</evidence>
<name>A0A816K045_BRANA</name>
<proteinExistence type="predicted"/>
<protein>
    <submittedName>
        <fullName evidence="1">(rape) hypothetical protein</fullName>
    </submittedName>
</protein>
<dbReference type="EMBL" id="HG994368">
    <property type="protein sequence ID" value="CAF1873962.1"/>
    <property type="molecule type" value="Genomic_DNA"/>
</dbReference>
<gene>
    <name evidence="1" type="ORF">DARMORV10_C04P72230.1</name>
</gene>
<organism evidence="1">
    <name type="scientific">Brassica napus</name>
    <name type="common">Rape</name>
    <dbReference type="NCBI Taxonomy" id="3708"/>
    <lineage>
        <taxon>Eukaryota</taxon>
        <taxon>Viridiplantae</taxon>
        <taxon>Streptophyta</taxon>
        <taxon>Embryophyta</taxon>
        <taxon>Tracheophyta</taxon>
        <taxon>Spermatophyta</taxon>
        <taxon>Magnoliopsida</taxon>
        <taxon>eudicotyledons</taxon>
        <taxon>Gunneridae</taxon>
        <taxon>Pentapetalae</taxon>
        <taxon>rosids</taxon>
        <taxon>malvids</taxon>
        <taxon>Brassicales</taxon>
        <taxon>Brassicaceae</taxon>
        <taxon>Brassiceae</taxon>
        <taxon>Brassica</taxon>
    </lineage>
</organism>